<organism evidence="2 3">
    <name type="scientific">Aplosporella prunicola CBS 121167</name>
    <dbReference type="NCBI Taxonomy" id="1176127"/>
    <lineage>
        <taxon>Eukaryota</taxon>
        <taxon>Fungi</taxon>
        <taxon>Dikarya</taxon>
        <taxon>Ascomycota</taxon>
        <taxon>Pezizomycotina</taxon>
        <taxon>Dothideomycetes</taxon>
        <taxon>Dothideomycetes incertae sedis</taxon>
        <taxon>Botryosphaeriales</taxon>
        <taxon>Aplosporellaceae</taxon>
        <taxon>Aplosporella</taxon>
    </lineage>
</organism>
<dbReference type="RefSeq" id="XP_033399570.1">
    <property type="nucleotide sequence ID" value="XM_033535697.1"/>
</dbReference>
<feature type="compositionally biased region" description="Basic and acidic residues" evidence="1">
    <location>
        <begin position="45"/>
        <end position="57"/>
    </location>
</feature>
<reference evidence="2" key="1">
    <citation type="journal article" date="2020" name="Stud. Mycol.">
        <title>101 Dothideomycetes genomes: a test case for predicting lifestyles and emergence of pathogens.</title>
        <authorList>
            <person name="Haridas S."/>
            <person name="Albert R."/>
            <person name="Binder M."/>
            <person name="Bloem J."/>
            <person name="Labutti K."/>
            <person name="Salamov A."/>
            <person name="Andreopoulos B."/>
            <person name="Baker S."/>
            <person name="Barry K."/>
            <person name="Bills G."/>
            <person name="Bluhm B."/>
            <person name="Cannon C."/>
            <person name="Castanera R."/>
            <person name="Culley D."/>
            <person name="Daum C."/>
            <person name="Ezra D."/>
            <person name="Gonzalez J."/>
            <person name="Henrissat B."/>
            <person name="Kuo A."/>
            <person name="Liang C."/>
            <person name="Lipzen A."/>
            <person name="Lutzoni F."/>
            <person name="Magnuson J."/>
            <person name="Mondo S."/>
            <person name="Nolan M."/>
            <person name="Ohm R."/>
            <person name="Pangilinan J."/>
            <person name="Park H.-J."/>
            <person name="Ramirez L."/>
            <person name="Alfaro M."/>
            <person name="Sun H."/>
            <person name="Tritt A."/>
            <person name="Yoshinaga Y."/>
            <person name="Zwiers L.-H."/>
            <person name="Turgeon B."/>
            <person name="Goodwin S."/>
            <person name="Spatafora J."/>
            <person name="Crous P."/>
            <person name="Grigoriev I."/>
        </authorList>
    </citation>
    <scope>NUCLEOTIDE SEQUENCE</scope>
    <source>
        <strain evidence="2">CBS 121167</strain>
    </source>
</reference>
<name>A0A6A6BJQ7_9PEZI</name>
<dbReference type="Proteomes" id="UP000799438">
    <property type="component" value="Unassembled WGS sequence"/>
</dbReference>
<gene>
    <name evidence="2" type="ORF">K452DRAFT_163426</name>
</gene>
<proteinExistence type="predicted"/>
<protein>
    <submittedName>
        <fullName evidence="2">Uncharacterized protein</fullName>
    </submittedName>
</protein>
<evidence type="ECO:0000313" key="2">
    <source>
        <dbReference type="EMBL" id="KAF2143858.1"/>
    </source>
</evidence>
<feature type="compositionally biased region" description="Low complexity" evidence="1">
    <location>
        <begin position="9"/>
        <end position="28"/>
    </location>
</feature>
<accession>A0A6A6BJQ7</accession>
<feature type="compositionally biased region" description="Polar residues" evidence="1">
    <location>
        <begin position="58"/>
        <end position="72"/>
    </location>
</feature>
<dbReference type="GeneID" id="54293193"/>
<feature type="region of interest" description="Disordered" evidence="1">
    <location>
        <begin position="45"/>
        <end position="76"/>
    </location>
</feature>
<evidence type="ECO:0000256" key="1">
    <source>
        <dbReference type="SAM" id="MobiDB-lite"/>
    </source>
</evidence>
<sequence>MPGPPPSPSSSSSSSSPHCRLRTPLSRSPLRDRCFGLNDVITLRSADESQSHGHKTEQVSNHRPTSQLTSQPCRPAIPPTQCGPSLLLYCIQYADHVVTHARCPRK</sequence>
<keyword evidence="3" id="KW-1185">Reference proteome</keyword>
<evidence type="ECO:0000313" key="3">
    <source>
        <dbReference type="Proteomes" id="UP000799438"/>
    </source>
</evidence>
<dbReference type="AlphaFoldDB" id="A0A6A6BJQ7"/>
<feature type="region of interest" description="Disordered" evidence="1">
    <location>
        <begin position="1"/>
        <end position="30"/>
    </location>
</feature>
<dbReference type="EMBL" id="ML995481">
    <property type="protein sequence ID" value="KAF2143858.1"/>
    <property type="molecule type" value="Genomic_DNA"/>
</dbReference>